<dbReference type="EMBL" id="AP014685">
    <property type="protein sequence ID" value="BAR62819.1"/>
    <property type="molecule type" value="Genomic_DNA"/>
</dbReference>
<dbReference type="Proteomes" id="UP000063308">
    <property type="component" value="Chromosome"/>
</dbReference>
<protein>
    <submittedName>
        <fullName evidence="1">Uncharacterized protein</fullName>
    </submittedName>
</protein>
<sequence length="37" mass="4004">MSPPFGFDPVARVNSSNIITSEKSRQLVDPPHGATCF</sequence>
<evidence type="ECO:0000313" key="1">
    <source>
        <dbReference type="EMBL" id="BAR62819.1"/>
    </source>
</evidence>
<dbReference type="AlphaFoldDB" id="A0A0E4BY08"/>
<reference evidence="1 2" key="1">
    <citation type="submission" date="2014-11" db="EMBL/GenBank/DDBJ databases">
        <title>Symbiosis island explosion on the genome of extra-slow-growing strains of soybean bradyrhizobia with massive insertion sequences.</title>
        <authorList>
            <person name="Iida T."/>
            <person name="Minamisawa K."/>
        </authorList>
    </citation>
    <scope>NUCLEOTIDE SEQUENCE [LARGE SCALE GENOMIC DNA]</scope>
    <source>
        <strain evidence="1 2">NK6</strain>
    </source>
</reference>
<name>A0A0E4BY08_9BRAD</name>
<gene>
    <name evidence="1" type="ORF">NK6_9683</name>
</gene>
<proteinExistence type="predicted"/>
<organism evidence="1 2">
    <name type="scientific">Bradyrhizobium diazoefficiens</name>
    <dbReference type="NCBI Taxonomy" id="1355477"/>
    <lineage>
        <taxon>Bacteria</taxon>
        <taxon>Pseudomonadati</taxon>
        <taxon>Pseudomonadota</taxon>
        <taxon>Alphaproteobacteria</taxon>
        <taxon>Hyphomicrobiales</taxon>
        <taxon>Nitrobacteraceae</taxon>
        <taxon>Bradyrhizobium</taxon>
    </lineage>
</organism>
<accession>A0A0E4BY08</accession>
<evidence type="ECO:0000313" key="2">
    <source>
        <dbReference type="Proteomes" id="UP000063308"/>
    </source>
</evidence>